<dbReference type="AlphaFoldDB" id="A0A2I1BWV4"/>
<dbReference type="Proteomes" id="UP000234474">
    <property type="component" value="Unassembled WGS sequence"/>
</dbReference>
<dbReference type="VEuPathDB" id="FungiDB:P174DRAFT_464246"/>
<keyword evidence="3" id="KW-0804">Transcription</keyword>
<dbReference type="STRING" id="1392255.A0A2I1BWV4"/>
<dbReference type="InterPro" id="IPR001138">
    <property type="entry name" value="Zn2Cys6_DnaBD"/>
</dbReference>
<feature type="domain" description="Zn(2)-C6 fungal-type" evidence="5">
    <location>
        <begin position="10"/>
        <end position="38"/>
    </location>
</feature>
<dbReference type="PROSITE" id="PS50048">
    <property type="entry name" value="ZN2_CY6_FUNGAL_2"/>
    <property type="match status" value="1"/>
</dbReference>
<accession>A0A2I1BWV4</accession>
<dbReference type="GO" id="GO:0008270">
    <property type="term" value="F:zinc ion binding"/>
    <property type="evidence" value="ECO:0007669"/>
    <property type="project" value="InterPro"/>
</dbReference>
<evidence type="ECO:0000256" key="2">
    <source>
        <dbReference type="ARBA" id="ARBA00023125"/>
    </source>
</evidence>
<name>A0A2I1BWV4_ASPN1</name>
<keyword evidence="4" id="KW-0539">Nucleus</keyword>
<proteinExistence type="predicted"/>
<dbReference type="PANTHER" id="PTHR38791:SF1">
    <property type="entry name" value="TRANSCRIPTION FACTOR, PUTATIVE-RELATED"/>
    <property type="match status" value="1"/>
</dbReference>
<dbReference type="GO" id="GO:0003677">
    <property type="term" value="F:DNA binding"/>
    <property type="evidence" value="ECO:0007669"/>
    <property type="project" value="UniProtKB-KW"/>
</dbReference>
<evidence type="ECO:0000256" key="4">
    <source>
        <dbReference type="ARBA" id="ARBA00023242"/>
    </source>
</evidence>
<keyword evidence="7" id="KW-1185">Reference proteome</keyword>
<dbReference type="PROSITE" id="PS00463">
    <property type="entry name" value="ZN2_CY6_FUNGAL_1"/>
    <property type="match status" value="1"/>
</dbReference>
<organism evidence="6 7">
    <name type="scientific">Aspergillus novofumigatus (strain IBT 16806)</name>
    <dbReference type="NCBI Taxonomy" id="1392255"/>
    <lineage>
        <taxon>Eukaryota</taxon>
        <taxon>Fungi</taxon>
        <taxon>Dikarya</taxon>
        <taxon>Ascomycota</taxon>
        <taxon>Pezizomycotina</taxon>
        <taxon>Eurotiomycetes</taxon>
        <taxon>Eurotiomycetidae</taxon>
        <taxon>Eurotiales</taxon>
        <taxon>Aspergillaceae</taxon>
        <taxon>Aspergillus</taxon>
        <taxon>Aspergillus subgen. Fumigati</taxon>
    </lineage>
</organism>
<reference evidence="7" key="1">
    <citation type="journal article" date="2018" name="Proc. Natl. Acad. Sci. U.S.A.">
        <title>Linking secondary metabolites to gene clusters through genome sequencing of six diverse Aspergillus species.</title>
        <authorList>
            <person name="Kaerboelling I."/>
            <person name="Vesth T.C."/>
            <person name="Frisvad J.C."/>
            <person name="Nybo J.L."/>
            <person name="Theobald S."/>
            <person name="Kuo A."/>
            <person name="Bowyer P."/>
            <person name="Matsuda Y."/>
            <person name="Mondo S."/>
            <person name="Lyhne E.K."/>
            <person name="Kogle M.E."/>
            <person name="Clum A."/>
            <person name="Lipzen A."/>
            <person name="Salamov A."/>
            <person name="Ngan C.Y."/>
            <person name="Daum C."/>
            <person name="Chiniquy J."/>
            <person name="Barry K."/>
            <person name="LaButti K."/>
            <person name="Haridas S."/>
            <person name="Simmons B.A."/>
            <person name="Magnuson J.K."/>
            <person name="Mortensen U.H."/>
            <person name="Larsen T.O."/>
            <person name="Grigoriev I.V."/>
            <person name="Baker S.E."/>
            <person name="Andersen M.R."/>
        </authorList>
    </citation>
    <scope>NUCLEOTIDE SEQUENCE [LARGE SCALE GENOMIC DNA]</scope>
    <source>
        <strain evidence="7">IBT 16806</strain>
    </source>
</reference>
<evidence type="ECO:0000259" key="5">
    <source>
        <dbReference type="PROSITE" id="PS50048"/>
    </source>
</evidence>
<dbReference type="PANTHER" id="PTHR38791">
    <property type="entry name" value="ZN(II)2CYS6 TRANSCRIPTION FACTOR (EUROFUNG)-RELATED-RELATED"/>
    <property type="match status" value="1"/>
</dbReference>
<dbReference type="SUPFAM" id="SSF57701">
    <property type="entry name" value="Zn2/Cys6 DNA-binding domain"/>
    <property type="match status" value="1"/>
</dbReference>
<evidence type="ECO:0000256" key="1">
    <source>
        <dbReference type="ARBA" id="ARBA00023015"/>
    </source>
</evidence>
<sequence>MVFRGRPSKACQRCRARRLKCDYRQDSCTPCLRAAVVCHGYRDPQAIRIEDQTEDAWRKALLKSKPARPTEASLSVSIDVQARMVFFAHYVSVGSRGWDFLIRWEREMEVAPRWLDASIDAVSLALLAHHHVSAPLLSLARQRYALALRVMKQALSLAPTATDSLIAASLLLDLFEKITHTEASAIQFWPSHVNGTLALIQKIGVQNIQDHYALRIISRFLTNYIISCVASAHPVSNDVLILRDHLERHLNLKDDPKWKISGLTIEYASFLSAVHTGRWSLQDSMARAQDLDLALLAISRDMPADWQPDRRILRYPLPHVYGQEMDFYRDRHATQAWNVVRQVRIQLNEYLLDCYETLNAIHGVNQLAASEVALSNIAALSLEVYASVPQYASYACRSKRSRGQADGTDLSLVPQKGCNRVHTPSEPLDCYTLLFPMYIAARSKAATVDQRQWVSYMFRYISDHFGIRNALLLAQLLDQNSNISPWCIYAMLGGYGFAA</sequence>
<evidence type="ECO:0000313" key="7">
    <source>
        <dbReference type="Proteomes" id="UP000234474"/>
    </source>
</evidence>
<dbReference type="InterPro" id="IPR053175">
    <property type="entry name" value="DHMBA_Reg_Transcription_Factor"/>
</dbReference>
<protein>
    <submittedName>
        <fullName evidence="6">Putative C6 transcription factor</fullName>
    </submittedName>
</protein>
<dbReference type="OrthoDB" id="5429770at2759"/>
<evidence type="ECO:0000313" key="6">
    <source>
        <dbReference type="EMBL" id="PKX89848.1"/>
    </source>
</evidence>
<dbReference type="InterPro" id="IPR036864">
    <property type="entry name" value="Zn2-C6_fun-type_DNA-bd_sf"/>
</dbReference>
<dbReference type="EMBL" id="MSZS01000009">
    <property type="protein sequence ID" value="PKX89848.1"/>
    <property type="molecule type" value="Genomic_DNA"/>
</dbReference>
<dbReference type="RefSeq" id="XP_024678443.1">
    <property type="nucleotide sequence ID" value="XM_024830362.1"/>
</dbReference>
<keyword evidence="1" id="KW-0805">Transcription regulation</keyword>
<dbReference type="GO" id="GO:0000981">
    <property type="term" value="F:DNA-binding transcription factor activity, RNA polymerase II-specific"/>
    <property type="evidence" value="ECO:0007669"/>
    <property type="project" value="InterPro"/>
</dbReference>
<gene>
    <name evidence="6" type="ORF">P174DRAFT_464246</name>
</gene>
<dbReference type="Gene3D" id="4.10.240.10">
    <property type="entry name" value="Zn(2)-C6 fungal-type DNA-binding domain"/>
    <property type="match status" value="1"/>
</dbReference>
<dbReference type="Pfam" id="PF00172">
    <property type="entry name" value="Zn_clus"/>
    <property type="match status" value="1"/>
</dbReference>
<dbReference type="GeneID" id="36537688"/>
<comment type="caution">
    <text evidence="6">The sequence shown here is derived from an EMBL/GenBank/DDBJ whole genome shotgun (WGS) entry which is preliminary data.</text>
</comment>
<keyword evidence="2" id="KW-0238">DNA-binding</keyword>
<evidence type="ECO:0000256" key="3">
    <source>
        <dbReference type="ARBA" id="ARBA00023163"/>
    </source>
</evidence>
<dbReference type="CDD" id="cd00067">
    <property type="entry name" value="GAL4"/>
    <property type="match status" value="1"/>
</dbReference>
<dbReference type="OMA" id="TIEYASF"/>
<dbReference type="SMART" id="SM00066">
    <property type="entry name" value="GAL4"/>
    <property type="match status" value="1"/>
</dbReference>